<gene>
    <name evidence="1" type="ORF">ARMSODRAFT_1056533</name>
</gene>
<name>A0A2H3B5A9_9AGAR</name>
<protein>
    <submittedName>
        <fullName evidence="1">Uncharacterized protein</fullName>
    </submittedName>
</protein>
<organism evidence="1 2">
    <name type="scientific">Armillaria solidipes</name>
    <dbReference type="NCBI Taxonomy" id="1076256"/>
    <lineage>
        <taxon>Eukaryota</taxon>
        <taxon>Fungi</taxon>
        <taxon>Dikarya</taxon>
        <taxon>Basidiomycota</taxon>
        <taxon>Agaricomycotina</taxon>
        <taxon>Agaricomycetes</taxon>
        <taxon>Agaricomycetidae</taxon>
        <taxon>Agaricales</taxon>
        <taxon>Marasmiineae</taxon>
        <taxon>Physalacriaceae</taxon>
        <taxon>Armillaria</taxon>
    </lineage>
</organism>
<dbReference type="AlphaFoldDB" id="A0A2H3B5A9"/>
<reference evidence="2" key="1">
    <citation type="journal article" date="2017" name="Nat. Ecol. Evol.">
        <title>Genome expansion and lineage-specific genetic innovations in the forest pathogenic fungi Armillaria.</title>
        <authorList>
            <person name="Sipos G."/>
            <person name="Prasanna A.N."/>
            <person name="Walter M.C."/>
            <person name="O'Connor E."/>
            <person name="Balint B."/>
            <person name="Krizsan K."/>
            <person name="Kiss B."/>
            <person name="Hess J."/>
            <person name="Varga T."/>
            <person name="Slot J."/>
            <person name="Riley R."/>
            <person name="Boka B."/>
            <person name="Rigling D."/>
            <person name="Barry K."/>
            <person name="Lee J."/>
            <person name="Mihaltcheva S."/>
            <person name="LaButti K."/>
            <person name="Lipzen A."/>
            <person name="Waldron R."/>
            <person name="Moloney N.M."/>
            <person name="Sperisen C."/>
            <person name="Kredics L."/>
            <person name="Vagvoelgyi C."/>
            <person name="Patrignani A."/>
            <person name="Fitzpatrick D."/>
            <person name="Nagy I."/>
            <person name="Doyle S."/>
            <person name="Anderson J.B."/>
            <person name="Grigoriev I.V."/>
            <person name="Gueldener U."/>
            <person name="Muensterkoetter M."/>
            <person name="Nagy L.G."/>
        </authorList>
    </citation>
    <scope>NUCLEOTIDE SEQUENCE [LARGE SCALE GENOMIC DNA]</scope>
    <source>
        <strain evidence="2">28-4</strain>
    </source>
</reference>
<dbReference type="EMBL" id="KZ293454">
    <property type="protein sequence ID" value="PBK64044.1"/>
    <property type="molecule type" value="Genomic_DNA"/>
</dbReference>
<keyword evidence="2" id="KW-1185">Reference proteome</keyword>
<sequence length="140" mass="16123">MVSTVVLENLMMAAFPGRVESQWKKEKTSLGKHRRHFLPPNTITRRLYFIVSWLWIIYHIIPRVSRFPRDYDGLEDQIDAASTSMKHDGISPFYTTPIIQDDFTGPVVSDSAAITAYSDKRAPLPSQSCGQMIFYQIFTY</sequence>
<evidence type="ECO:0000313" key="2">
    <source>
        <dbReference type="Proteomes" id="UP000218334"/>
    </source>
</evidence>
<dbReference type="Gene3D" id="3.40.30.10">
    <property type="entry name" value="Glutaredoxin"/>
    <property type="match status" value="1"/>
</dbReference>
<accession>A0A2H3B5A9</accession>
<evidence type="ECO:0000313" key="1">
    <source>
        <dbReference type="EMBL" id="PBK64044.1"/>
    </source>
</evidence>
<dbReference type="Proteomes" id="UP000218334">
    <property type="component" value="Unassembled WGS sequence"/>
</dbReference>
<proteinExistence type="predicted"/>